<dbReference type="RefSeq" id="WP_317329758.1">
    <property type="nucleotide sequence ID" value="NZ_JAWJZA010000002.1"/>
</dbReference>
<dbReference type="PANTHER" id="PTHR11596">
    <property type="entry name" value="ALKALINE PHOSPHATASE"/>
    <property type="match status" value="1"/>
</dbReference>
<proteinExistence type="inferred from homology"/>
<dbReference type="InterPro" id="IPR001952">
    <property type="entry name" value="Alkaline_phosphatase"/>
</dbReference>
<dbReference type="Proteomes" id="UP001272515">
    <property type="component" value="Unassembled WGS sequence"/>
</dbReference>
<sequence>MSQKSTWKKSMMLALVGASLFGVATVSTVDAATVSSNPAIDTKSEFHNGGSALGAHAEDVKKITVLPIDRAKFWKGQNFDFEVEVKGNVNDVAVTIDGVDAQKYFNKEATLTQHTGYASYRIDQVNFDTVGAKKIVVNANGADGASRRSVNYNVVEEKAQKTAKNVILFVGDGMSMQAKEVARILSKGITEGKYNDLLSMEQMPNMALITTSGYDSIVTDSANSASAYNTGHKAVVNAMGSYANSTKDAFDDPKVETFAEIVSRTKGMSYGMVSTAAVTDATPAALTAHTRRRGEQAAIAYDAFHRDNPPAVVLGGGLQFFLPLDAAGSKRKDSVNLVKEYQDAGYQFATTATELNALSTDKPMLGLFTMNHMNVYMDRAFLPKNPKVLKNFQDQPGLVEMTKKAIDVLDNNPNGFFLMSEGGSVDKQLHTMDWQRAAYDAIELDQAVDYARKYSKAHGDNTLIIVVADHAHGISITGTYSENEGKVGREAVRVYGDAGWPTFVDANKDGFPDNPDADVTLAVQYANAPDHYENYRFQQTPTDPALVEGNGKVIANPKRAPQGARLVEGNLPTMTGETSEVHSADDVVLMAEGPGSEYFRGVMDNTEVFYGMMRALGVKIKK</sequence>
<gene>
    <name evidence="3" type="ORF">RVY80_04185</name>
</gene>
<feature type="chain" id="PRO_5047415704" evidence="2">
    <location>
        <begin position="32"/>
        <end position="622"/>
    </location>
</feature>
<dbReference type="PANTHER" id="PTHR11596:SF72">
    <property type="entry name" value="ALKALINE PHOSPHATASE"/>
    <property type="match status" value="1"/>
</dbReference>
<reference evidence="3 4" key="1">
    <citation type="submission" date="2023-10" db="EMBL/GenBank/DDBJ databases">
        <title>Veillonella sp. nov., isolated from a pig farm feces dump.</title>
        <authorList>
            <person name="Chang Y.-H."/>
        </authorList>
    </citation>
    <scope>NUCLEOTIDE SEQUENCE [LARGE SCALE GENOMIC DNA]</scope>
    <source>
        <strain evidence="3 4">YH-vei2233</strain>
    </source>
</reference>
<dbReference type="SMART" id="SM00098">
    <property type="entry name" value="alkPPc"/>
    <property type="match status" value="1"/>
</dbReference>
<dbReference type="SUPFAM" id="SSF53649">
    <property type="entry name" value="Alkaline phosphatase-like"/>
    <property type="match status" value="1"/>
</dbReference>
<evidence type="ECO:0000313" key="4">
    <source>
        <dbReference type="Proteomes" id="UP001272515"/>
    </source>
</evidence>
<accession>A0ABU3Z806</accession>
<evidence type="ECO:0000256" key="1">
    <source>
        <dbReference type="RuleBase" id="RU003946"/>
    </source>
</evidence>
<comment type="similarity">
    <text evidence="1">Belongs to the alkaline phosphatase family.</text>
</comment>
<keyword evidence="3" id="KW-0378">Hydrolase</keyword>
<evidence type="ECO:0000256" key="2">
    <source>
        <dbReference type="SAM" id="SignalP"/>
    </source>
</evidence>
<name>A0ABU3Z806_9FIRM</name>
<organism evidence="3 4">
    <name type="scientific">Veillonella absiana</name>
    <dbReference type="NCBI Taxonomy" id="3079305"/>
    <lineage>
        <taxon>Bacteria</taxon>
        <taxon>Bacillati</taxon>
        <taxon>Bacillota</taxon>
        <taxon>Negativicutes</taxon>
        <taxon>Veillonellales</taxon>
        <taxon>Veillonellaceae</taxon>
        <taxon>Veillonella</taxon>
    </lineage>
</organism>
<dbReference type="EMBL" id="JAWJZB010000004">
    <property type="protein sequence ID" value="MDV5088046.1"/>
    <property type="molecule type" value="Genomic_DNA"/>
</dbReference>
<keyword evidence="2" id="KW-0732">Signal</keyword>
<protein>
    <submittedName>
        <fullName evidence="3">Alkaline phosphatase</fullName>
        <ecNumber evidence="3">3.1.3.1</ecNumber>
    </submittedName>
</protein>
<dbReference type="Gene3D" id="3.40.720.10">
    <property type="entry name" value="Alkaline Phosphatase, subunit A"/>
    <property type="match status" value="1"/>
</dbReference>
<dbReference type="InterPro" id="IPR017850">
    <property type="entry name" value="Alkaline_phosphatase_core_sf"/>
</dbReference>
<evidence type="ECO:0000313" key="3">
    <source>
        <dbReference type="EMBL" id="MDV5088046.1"/>
    </source>
</evidence>
<feature type="signal peptide" evidence="2">
    <location>
        <begin position="1"/>
        <end position="31"/>
    </location>
</feature>
<dbReference type="EC" id="3.1.3.1" evidence="3"/>
<dbReference type="PRINTS" id="PR00113">
    <property type="entry name" value="ALKPHPHTASE"/>
</dbReference>
<dbReference type="Pfam" id="PF00245">
    <property type="entry name" value="Alk_phosphatase"/>
    <property type="match status" value="1"/>
</dbReference>
<comment type="caution">
    <text evidence="3">The sequence shown here is derived from an EMBL/GenBank/DDBJ whole genome shotgun (WGS) entry which is preliminary data.</text>
</comment>
<dbReference type="CDD" id="cd16012">
    <property type="entry name" value="ALP"/>
    <property type="match status" value="1"/>
</dbReference>
<keyword evidence="4" id="KW-1185">Reference proteome</keyword>
<dbReference type="GO" id="GO:0004035">
    <property type="term" value="F:alkaline phosphatase activity"/>
    <property type="evidence" value="ECO:0007669"/>
    <property type="project" value="UniProtKB-EC"/>
</dbReference>